<proteinExistence type="predicted"/>
<dbReference type="OrthoDB" id="9796019at2"/>
<dbReference type="Gene3D" id="1.10.10.60">
    <property type="entry name" value="Homeodomain-like"/>
    <property type="match status" value="1"/>
</dbReference>
<dbReference type="PROSITE" id="PS50977">
    <property type="entry name" value="HTH_TETR_2"/>
    <property type="match status" value="1"/>
</dbReference>
<comment type="caution">
    <text evidence="6">The sequence shown here is derived from an EMBL/GenBank/DDBJ whole genome shotgun (WGS) entry which is preliminary data.</text>
</comment>
<name>A0A2N5JC82_9BIFI</name>
<protein>
    <submittedName>
        <fullName evidence="6">TetR-type transcriptional regulator</fullName>
    </submittedName>
</protein>
<keyword evidence="2 4" id="KW-0238">DNA-binding</keyword>
<dbReference type="PANTHER" id="PTHR30055">
    <property type="entry name" value="HTH-TYPE TRANSCRIPTIONAL REGULATOR RUTR"/>
    <property type="match status" value="1"/>
</dbReference>
<evidence type="ECO:0000313" key="6">
    <source>
        <dbReference type="EMBL" id="PLS31826.1"/>
    </source>
</evidence>
<evidence type="ECO:0000256" key="1">
    <source>
        <dbReference type="ARBA" id="ARBA00023015"/>
    </source>
</evidence>
<dbReference type="InterPro" id="IPR001647">
    <property type="entry name" value="HTH_TetR"/>
</dbReference>
<evidence type="ECO:0000256" key="2">
    <source>
        <dbReference type="ARBA" id="ARBA00023125"/>
    </source>
</evidence>
<evidence type="ECO:0000256" key="4">
    <source>
        <dbReference type="PROSITE-ProRule" id="PRU00335"/>
    </source>
</evidence>
<dbReference type="InterPro" id="IPR036271">
    <property type="entry name" value="Tet_transcr_reg_TetR-rel_C_sf"/>
</dbReference>
<dbReference type="InterPro" id="IPR009057">
    <property type="entry name" value="Homeodomain-like_sf"/>
</dbReference>
<dbReference type="Gene3D" id="1.10.357.10">
    <property type="entry name" value="Tetracycline Repressor, domain 2"/>
    <property type="match status" value="1"/>
</dbReference>
<keyword evidence="1" id="KW-0805">Transcription regulation</keyword>
<dbReference type="GO" id="GO:0003700">
    <property type="term" value="F:DNA-binding transcription factor activity"/>
    <property type="evidence" value="ECO:0007669"/>
    <property type="project" value="TreeGrafter"/>
</dbReference>
<dbReference type="RefSeq" id="WP_101615001.1">
    <property type="nucleotide sequence ID" value="NZ_NMWU01000005.1"/>
</dbReference>
<reference evidence="6 7" key="1">
    <citation type="submission" date="2017-07" db="EMBL/GenBank/DDBJ databases">
        <title>Bifidobacterium novel species.</title>
        <authorList>
            <person name="Lugli G.A."/>
            <person name="Milani C."/>
            <person name="Duranti S."/>
            <person name="Mangifesta M."/>
        </authorList>
    </citation>
    <scope>NUCLEOTIDE SEQUENCE [LARGE SCALE GENOMIC DNA]</scope>
    <source>
        <strain evidence="7">Uis1B</strain>
    </source>
</reference>
<accession>A0A2N5JC82</accession>
<dbReference type="Proteomes" id="UP000235050">
    <property type="component" value="Unassembled WGS sequence"/>
</dbReference>
<organism evidence="6 7">
    <name type="scientific">Bifidobacterium margollesii</name>
    <dbReference type="NCBI Taxonomy" id="2020964"/>
    <lineage>
        <taxon>Bacteria</taxon>
        <taxon>Bacillati</taxon>
        <taxon>Actinomycetota</taxon>
        <taxon>Actinomycetes</taxon>
        <taxon>Bifidobacteriales</taxon>
        <taxon>Bifidobacteriaceae</taxon>
        <taxon>Bifidobacterium</taxon>
    </lineage>
</organism>
<dbReference type="SUPFAM" id="SSF46689">
    <property type="entry name" value="Homeodomain-like"/>
    <property type="match status" value="1"/>
</dbReference>
<dbReference type="EMBL" id="NMWU01000005">
    <property type="protein sequence ID" value="PLS31826.1"/>
    <property type="molecule type" value="Genomic_DNA"/>
</dbReference>
<sequence>MNSVRAERTRKETDRKIMQATVEIAVSKGLGRVSIEEVARRSGVAKTTIYRRYRNADDLLSKITALEISSSPELTDLAPTRENLELLLRRMAGRFADSIGVKAVGIVLSSEEGFFHNIVRQVIDPEERTLGEFFQRGIDAGMFIAGLNAKFLFGTILGSMIACEALEGAVSSDWPHDMTALIWPSIVR</sequence>
<dbReference type="GO" id="GO:0000976">
    <property type="term" value="F:transcription cis-regulatory region binding"/>
    <property type="evidence" value="ECO:0007669"/>
    <property type="project" value="TreeGrafter"/>
</dbReference>
<evidence type="ECO:0000259" key="5">
    <source>
        <dbReference type="PROSITE" id="PS50977"/>
    </source>
</evidence>
<dbReference type="AlphaFoldDB" id="A0A2N5JC82"/>
<evidence type="ECO:0000313" key="7">
    <source>
        <dbReference type="Proteomes" id="UP000235050"/>
    </source>
</evidence>
<dbReference type="SUPFAM" id="SSF48498">
    <property type="entry name" value="Tetracyclin repressor-like, C-terminal domain"/>
    <property type="match status" value="1"/>
</dbReference>
<keyword evidence="7" id="KW-1185">Reference proteome</keyword>
<evidence type="ECO:0000256" key="3">
    <source>
        <dbReference type="ARBA" id="ARBA00023163"/>
    </source>
</evidence>
<dbReference type="InterPro" id="IPR050109">
    <property type="entry name" value="HTH-type_TetR-like_transc_reg"/>
</dbReference>
<feature type="domain" description="HTH tetR-type" evidence="5">
    <location>
        <begin position="11"/>
        <end position="71"/>
    </location>
</feature>
<keyword evidence="3" id="KW-0804">Transcription</keyword>
<feature type="DNA-binding region" description="H-T-H motif" evidence="4">
    <location>
        <begin position="34"/>
        <end position="53"/>
    </location>
</feature>
<gene>
    <name evidence="6" type="ORF">Uis1B_0365</name>
</gene>
<dbReference type="PRINTS" id="PR00455">
    <property type="entry name" value="HTHTETR"/>
</dbReference>
<dbReference type="Pfam" id="PF00440">
    <property type="entry name" value="TetR_N"/>
    <property type="match status" value="1"/>
</dbReference>
<dbReference type="PANTHER" id="PTHR30055:SF234">
    <property type="entry name" value="HTH-TYPE TRANSCRIPTIONAL REGULATOR BETI"/>
    <property type="match status" value="1"/>
</dbReference>